<dbReference type="Proteomes" id="UP000188836">
    <property type="component" value="Unassembled WGS sequence"/>
</dbReference>
<accession>A0A1W0AYY5</accession>
<dbReference type="OrthoDB" id="7185309at2"/>
<proteinExistence type="predicted"/>
<dbReference type="AlphaFoldDB" id="A0A1W0AYY5"/>
<comment type="caution">
    <text evidence="1">The sequence shown here is derived from an EMBL/GenBank/DDBJ whole genome shotgun (WGS) entry which is preliminary data.</text>
</comment>
<dbReference type="EMBL" id="MUMY01000007">
    <property type="protein sequence ID" value="ONM48903.1"/>
    <property type="molecule type" value="Genomic_DNA"/>
</dbReference>
<evidence type="ECO:0000313" key="2">
    <source>
        <dbReference type="Proteomes" id="UP000188836"/>
    </source>
</evidence>
<sequence>MMNLEILYVPGCPNAAVLDQRLRRAATGQPMELHIAHRVVEDVDRARVTGMAGSPTLLVDGRDPFAIPGQAPSLSCRLYPREDGGLDGAPSVAVLHEALFPLAARS</sequence>
<reference evidence="1 2" key="1">
    <citation type="journal article" date="2016" name="Antonie Van Leeuwenhoek">
        <title>Nocardia donostiensis sp. nov., isolated from human respiratory specimens.</title>
        <authorList>
            <person name="Ercibengoa M."/>
            <person name="Bell M."/>
            <person name="Marimon J.M."/>
            <person name="Humrighouse B."/>
            <person name="Klenk H.P."/>
            <person name="Potter G."/>
            <person name="Perez-Trallero E."/>
        </authorList>
    </citation>
    <scope>NUCLEOTIDE SEQUENCE [LARGE SCALE GENOMIC DNA]</scope>
    <source>
        <strain evidence="1 2">X1655</strain>
    </source>
</reference>
<dbReference type="Gene3D" id="3.40.30.10">
    <property type="entry name" value="Glutaredoxin"/>
    <property type="match status" value="1"/>
</dbReference>
<name>A0A1W0AYY5_9NOCA</name>
<dbReference type="STRING" id="1538463.B0T36_09445"/>
<evidence type="ECO:0000313" key="1">
    <source>
        <dbReference type="EMBL" id="ONM48903.1"/>
    </source>
</evidence>
<protein>
    <recommendedName>
        <fullName evidence="3">Alkylmercury lyase</fullName>
    </recommendedName>
</protein>
<organism evidence="1 2">
    <name type="scientific">Nocardia donostiensis</name>
    <dbReference type="NCBI Taxonomy" id="1538463"/>
    <lineage>
        <taxon>Bacteria</taxon>
        <taxon>Bacillati</taxon>
        <taxon>Actinomycetota</taxon>
        <taxon>Actinomycetes</taxon>
        <taxon>Mycobacteriales</taxon>
        <taxon>Nocardiaceae</taxon>
        <taxon>Nocardia</taxon>
    </lineage>
</organism>
<keyword evidence="2" id="KW-1185">Reference proteome</keyword>
<evidence type="ECO:0008006" key="3">
    <source>
        <dbReference type="Google" id="ProtNLM"/>
    </source>
</evidence>
<gene>
    <name evidence="1" type="ORF">B0T46_10595</name>
</gene>